<evidence type="ECO:0000256" key="5">
    <source>
        <dbReference type="ARBA" id="ARBA00022705"/>
    </source>
</evidence>
<dbReference type="Pfam" id="PF08275">
    <property type="entry name" value="DNAG_N"/>
    <property type="match status" value="1"/>
</dbReference>
<evidence type="ECO:0000256" key="6">
    <source>
        <dbReference type="ARBA" id="ARBA00022723"/>
    </source>
</evidence>
<evidence type="ECO:0000256" key="8">
    <source>
        <dbReference type="ARBA" id="ARBA00022833"/>
    </source>
</evidence>
<dbReference type="Pfam" id="PF01807">
    <property type="entry name" value="Zn_ribbon_DnaG"/>
    <property type="match status" value="1"/>
</dbReference>
<dbReference type="RefSeq" id="WP_243492667.1">
    <property type="nucleotide sequence ID" value="NZ_CP063361.1"/>
</dbReference>
<organism evidence="13 14">
    <name type="scientific">Massilia violaceinigra</name>
    <dbReference type="NCBI Taxonomy" id="2045208"/>
    <lineage>
        <taxon>Bacteria</taxon>
        <taxon>Pseudomonadati</taxon>
        <taxon>Pseudomonadota</taxon>
        <taxon>Betaproteobacteria</taxon>
        <taxon>Burkholderiales</taxon>
        <taxon>Oxalobacteraceae</taxon>
        <taxon>Telluria group</taxon>
        <taxon>Massilia</taxon>
    </lineage>
</organism>
<keyword evidence="5" id="KW-0235">DNA replication</keyword>
<evidence type="ECO:0000313" key="14">
    <source>
        <dbReference type="Proteomes" id="UP000831532"/>
    </source>
</evidence>
<dbReference type="SMART" id="SM00493">
    <property type="entry name" value="TOPRIM"/>
    <property type="match status" value="1"/>
</dbReference>
<dbReference type="PANTHER" id="PTHR30313">
    <property type="entry name" value="DNA PRIMASE"/>
    <property type="match status" value="1"/>
</dbReference>
<evidence type="ECO:0000256" key="1">
    <source>
        <dbReference type="ARBA" id="ARBA00022478"/>
    </source>
</evidence>
<keyword evidence="9" id="KW-0804">Transcription</keyword>
<dbReference type="Gene3D" id="3.90.980.10">
    <property type="entry name" value="DNA primase, catalytic core, N-terminal domain"/>
    <property type="match status" value="1"/>
</dbReference>
<dbReference type="Gene3D" id="3.40.1360.10">
    <property type="match status" value="1"/>
</dbReference>
<evidence type="ECO:0000256" key="9">
    <source>
        <dbReference type="ARBA" id="ARBA00023163"/>
    </source>
</evidence>
<dbReference type="SUPFAM" id="SSF56731">
    <property type="entry name" value="DNA primase core"/>
    <property type="match status" value="1"/>
</dbReference>
<sequence length="1013" mass="110263">MARIPEADIERLKNDVAVERLVESAGIALKRSGKDRIGTCPFHEDGEPSLVVTPLKNLWHCFGCQTGGGPIDWVMKLRGVSFRHAVELLKADPALAAQGVPAAPLKHASVRSLPPPLAFDADDQALLAQTVGYYHETLKQSPDALAYLQARGLEHPELVAHFKLGYANRTLGLRLPDKTRKAGADIRARLERIGIYRESGHEHFNGSLVVPVMDEQGQVGEVYGRKITDGLRKGTPLHLYLPGPHRGVWNHQALAASTEIILCESLIDAITFWCAGYRNVTASYGIEGFTEDHMAAFKAHGTARVLIAYDRDDAGERAADKLAERLIAAGIDCYRIQFPKGMDANEYALKVQPAVKSLGALIRKAIWMGNGAPPDCIPFLAAKEVPASPAEENLAAKLIPAPTPIAAPLPASPAPGGPSFAMDADVNDNEVVLSFAERRYRVRGLSKNLAYDVLKVNVLASNGDAFHVDTFDLYNARARTSYITQAAVELRIAEDTLKTDLGRVLLKLEALQEMQIQGALKPKEPQAVTMGALDREAALALLTAPDLLARIADDFDACGIVGEATNKLVGYLAATSRRLDAPLAIVIQSSSAAGKSSLMDAVLALMPEEERVKYSAMTGQSLFYMGETNLKHKILAIVEEEGASRASYALKLLQSEGELTIATTGADPKTGNLVTQEYRVEGPVMMFLTTTAIDIDEELMNRCLVLTVDEDREQTRAIHRLQREKRTLQGLVRKEQKQRILELHRNAQRLLKKLAVVNPYADQLTFLDDRTRTRRDHEKYLTLIDTIALLHQFQRPLKSATVAGQDIEYIEVTIDDIEAANRLAHEVLGRSLDELPPQTRRVLAALHGWVEGVTLERQVRRADVRFTRSDVRRVSSLSDTQCCIHVERLVALEYVLVHRGTRGQSFEYELLYDGSGGSGAPFVAGLIEVDALKSKTTTASSRGGMDKFTGPSRPHHGDDSVPIRSGECGGEPAASGAAAESAGADRKTLPLSAASKVVSYPHISLAAAAVSAG</sequence>
<keyword evidence="7" id="KW-0863">Zinc-finger</keyword>
<feature type="region of interest" description="Disordered" evidence="11">
    <location>
        <begin position="937"/>
        <end position="985"/>
    </location>
</feature>
<evidence type="ECO:0000259" key="12">
    <source>
        <dbReference type="PROSITE" id="PS50880"/>
    </source>
</evidence>
<evidence type="ECO:0000256" key="10">
    <source>
        <dbReference type="SAM" id="Coils"/>
    </source>
</evidence>
<dbReference type="InterPro" id="IPR002694">
    <property type="entry name" value="Znf_CHC2"/>
</dbReference>
<evidence type="ECO:0000256" key="4">
    <source>
        <dbReference type="ARBA" id="ARBA00022695"/>
    </source>
</evidence>
<dbReference type="Proteomes" id="UP000831532">
    <property type="component" value="Chromosome"/>
</dbReference>
<gene>
    <name evidence="13" type="ORF">INH39_07595</name>
</gene>
<accession>A0ABY4ABJ6</accession>
<keyword evidence="3" id="KW-0808">Transferase</keyword>
<dbReference type="InterPro" id="IPR013264">
    <property type="entry name" value="DNAG_N"/>
</dbReference>
<keyword evidence="10" id="KW-0175">Coiled coil</keyword>
<dbReference type="InterPro" id="IPR006171">
    <property type="entry name" value="TOPRIM_dom"/>
</dbReference>
<dbReference type="EMBL" id="CP063361">
    <property type="protein sequence ID" value="UOD31545.1"/>
    <property type="molecule type" value="Genomic_DNA"/>
</dbReference>
<dbReference type="CDD" id="cd03364">
    <property type="entry name" value="TOPRIM_DnaG_primases"/>
    <property type="match status" value="1"/>
</dbReference>
<dbReference type="SMART" id="SM00400">
    <property type="entry name" value="ZnF_CHCC"/>
    <property type="match status" value="1"/>
</dbReference>
<dbReference type="InterPro" id="IPR034151">
    <property type="entry name" value="TOPRIM_DnaG_bac"/>
</dbReference>
<evidence type="ECO:0000256" key="3">
    <source>
        <dbReference type="ARBA" id="ARBA00022679"/>
    </source>
</evidence>
<evidence type="ECO:0000256" key="2">
    <source>
        <dbReference type="ARBA" id="ARBA00022515"/>
    </source>
</evidence>
<keyword evidence="8" id="KW-0862">Zinc</keyword>
<reference evidence="13 14" key="1">
    <citation type="submission" date="2020-10" db="EMBL/GenBank/DDBJ databases">
        <title>Genome analysis of Massilia species.</title>
        <authorList>
            <person name="Jung D.-H."/>
        </authorList>
    </citation>
    <scope>NUCLEOTIDE SEQUENCE [LARGE SCALE GENOMIC DNA]</scope>
    <source>
        <strain evidence="14">sipir</strain>
    </source>
</reference>
<dbReference type="Gene3D" id="3.90.580.10">
    <property type="entry name" value="Zinc finger, CHC2-type domain"/>
    <property type="match status" value="1"/>
</dbReference>
<dbReference type="InterPro" id="IPR037068">
    <property type="entry name" value="DNA_primase_core_N_sf"/>
</dbReference>
<dbReference type="PROSITE" id="PS50880">
    <property type="entry name" value="TOPRIM"/>
    <property type="match status" value="1"/>
</dbReference>
<evidence type="ECO:0000313" key="13">
    <source>
        <dbReference type="EMBL" id="UOD31545.1"/>
    </source>
</evidence>
<feature type="domain" description="Toprim" evidence="12">
    <location>
        <begin position="258"/>
        <end position="341"/>
    </location>
</feature>
<evidence type="ECO:0000256" key="7">
    <source>
        <dbReference type="ARBA" id="ARBA00022771"/>
    </source>
</evidence>
<protein>
    <submittedName>
        <fullName evidence="13">Toprim domain-containing protein</fullName>
    </submittedName>
</protein>
<keyword evidence="1" id="KW-0240">DNA-directed RNA polymerase</keyword>
<name>A0ABY4ABJ6_9BURK</name>
<proteinExistence type="predicted"/>
<dbReference type="Pfam" id="PF13155">
    <property type="entry name" value="Toprim_2"/>
    <property type="match status" value="1"/>
</dbReference>
<keyword evidence="2" id="KW-0639">Primosome</keyword>
<dbReference type="InterPro" id="IPR036977">
    <property type="entry name" value="DNA_primase_Znf_CHC2"/>
</dbReference>
<keyword evidence="4" id="KW-0548">Nucleotidyltransferase</keyword>
<feature type="coiled-coil region" evidence="10">
    <location>
        <begin position="718"/>
        <end position="753"/>
    </location>
</feature>
<keyword evidence="6" id="KW-0479">Metal-binding</keyword>
<feature type="compositionally biased region" description="Low complexity" evidence="11">
    <location>
        <begin position="970"/>
        <end position="982"/>
    </location>
</feature>
<dbReference type="InterPro" id="IPR050219">
    <property type="entry name" value="DnaG_primase"/>
</dbReference>
<keyword evidence="14" id="KW-1185">Reference proteome</keyword>
<dbReference type="SUPFAM" id="SSF57783">
    <property type="entry name" value="Zinc beta-ribbon"/>
    <property type="match status" value="1"/>
</dbReference>
<evidence type="ECO:0000256" key="11">
    <source>
        <dbReference type="SAM" id="MobiDB-lite"/>
    </source>
</evidence>
<dbReference type="PANTHER" id="PTHR30313:SF2">
    <property type="entry name" value="DNA PRIMASE"/>
    <property type="match status" value="1"/>
</dbReference>